<dbReference type="SUPFAM" id="SSF89447">
    <property type="entry name" value="AbrB/MazE/MraZ-like"/>
    <property type="match status" value="1"/>
</dbReference>
<proteinExistence type="predicted"/>
<evidence type="ECO:0000313" key="4">
    <source>
        <dbReference type="Proteomes" id="UP000177082"/>
    </source>
</evidence>
<dbReference type="Proteomes" id="UP000177082">
    <property type="component" value="Unassembled WGS sequence"/>
</dbReference>
<sequence>MLTSTLTVKGQVTLPINIRKELNVKPSDRIIFNKVGGKFVIEKLLSIDQLYGSLKNTKVKPISSKKMGDLINKGLFSDRYTPLTRVYNSRKRL</sequence>
<dbReference type="InterPro" id="IPR007159">
    <property type="entry name" value="SpoVT-AbrB_dom"/>
</dbReference>
<accession>A0A1F8BHB8</accession>
<dbReference type="InterPro" id="IPR037914">
    <property type="entry name" value="SpoVT-AbrB_sf"/>
</dbReference>
<comment type="caution">
    <text evidence="3">The sequence shown here is derived from an EMBL/GenBank/DDBJ whole genome shotgun (WGS) entry which is preliminary data.</text>
</comment>
<dbReference type="STRING" id="1802519.A2961_03260"/>
<feature type="domain" description="SpoVT-AbrB" evidence="2">
    <location>
        <begin position="1"/>
        <end position="46"/>
    </location>
</feature>
<dbReference type="SMART" id="SM00966">
    <property type="entry name" value="SpoVT_AbrB"/>
    <property type="match status" value="1"/>
</dbReference>
<evidence type="ECO:0000256" key="1">
    <source>
        <dbReference type="PROSITE-ProRule" id="PRU01076"/>
    </source>
</evidence>
<dbReference type="EMBL" id="MGHF01000017">
    <property type="protein sequence ID" value="OGM63457.1"/>
    <property type="molecule type" value="Genomic_DNA"/>
</dbReference>
<reference evidence="3 4" key="1">
    <citation type="journal article" date="2016" name="Nat. Commun.">
        <title>Thousands of microbial genomes shed light on interconnected biogeochemical processes in an aquifer system.</title>
        <authorList>
            <person name="Anantharaman K."/>
            <person name="Brown C.T."/>
            <person name="Hug L.A."/>
            <person name="Sharon I."/>
            <person name="Castelle C.J."/>
            <person name="Probst A.J."/>
            <person name="Thomas B.C."/>
            <person name="Singh A."/>
            <person name="Wilkins M.J."/>
            <person name="Karaoz U."/>
            <person name="Brodie E.L."/>
            <person name="Williams K.H."/>
            <person name="Hubbard S.S."/>
            <person name="Banfield J.F."/>
        </authorList>
    </citation>
    <scope>NUCLEOTIDE SEQUENCE [LARGE SCALE GENOMIC DNA]</scope>
</reference>
<dbReference type="AlphaFoldDB" id="A0A1F8BHB8"/>
<name>A0A1F8BHB8_9BACT</name>
<dbReference type="Gene3D" id="2.10.260.10">
    <property type="match status" value="1"/>
</dbReference>
<organism evidence="3 4">
    <name type="scientific">Candidatus Woesebacteria bacterium RIFCSPLOWO2_01_FULL_39_21</name>
    <dbReference type="NCBI Taxonomy" id="1802519"/>
    <lineage>
        <taxon>Bacteria</taxon>
        <taxon>Candidatus Woeseibacteriota</taxon>
    </lineage>
</organism>
<evidence type="ECO:0000259" key="2">
    <source>
        <dbReference type="PROSITE" id="PS51740"/>
    </source>
</evidence>
<dbReference type="NCBIfam" id="TIGR01439">
    <property type="entry name" value="lp_hng_hel_AbrB"/>
    <property type="match status" value="1"/>
</dbReference>
<protein>
    <recommendedName>
        <fullName evidence="2">SpoVT-AbrB domain-containing protein</fullName>
    </recommendedName>
</protein>
<gene>
    <name evidence="3" type="ORF">A2961_03260</name>
</gene>
<keyword evidence="1" id="KW-0238">DNA-binding</keyword>
<dbReference type="GO" id="GO:0003677">
    <property type="term" value="F:DNA binding"/>
    <property type="evidence" value="ECO:0007669"/>
    <property type="project" value="UniProtKB-UniRule"/>
</dbReference>
<evidence type="ECO:0000313" key="3">
    <source>
        <dbReference type="EMBL" id="OGM63457.1"/>
    </source>
</evidence>
<dbReference type="PROSITE" id="PS51740">
    <property type="entry name" value="SPOVT_ABRB"/>
    <property type="match status" value="1"/>
</dbReference>
<dbReference type="Pfam" id="PF04014">
    <property type="entry name" value="MazE_antitoxin"/>
    <property type="match status" value="1"/>
</dbReference>